<dbReference type="Proteomes" id="UP000019426">
    <property type="component" value="Chromosome M2/40_rep1"/>
</dbReference>
<accession>W6RUV9</accession>
<dbReference type="Pfam" id="PF00485">
    <property type="entry name" value="PRK"/>
    <property type="match status" value="1"/>
</dbReference>
<sequence>MIKEEYRSCVRSLIMILVKATNDVFPDSRVVLEHSLGEGIFGEIHKKQPLTKQNIELIKNRMEEIIRADYRFIKKKIRRGEAENFFKGKAVEDKIKLLRYVKKEEISLYSLDDYYDYFFGDMINSTGDIKNFDIIYYNPGFILLPPKGINTKELGAFKEQKNLFKIFYESEQWGNILGVGNVGDLNEKIDNGEIIDIIRINEALHEKKIAYIADSIHQNKNVKVVLIAGPSSSGKTTFCNRLSIQLRVNGITPVPISLDNYFVHRDKTPLDEEGNPDFESIYALDLKLFNEDLNNLLEGKEVNLPVFNFKTGMRNTSSNKTKLPENGVLLIEGIHGLNDLLTSSIDKKYKYKIYLSALTQLNLDDHNRISTADVRIIRRIVRDSLSRGYSGEATLKMWDSIKRGEKKNIFIFQEEADAMFNSTLVYELCVLKKYAIRELKKIEKNSVVYNDAKRLIDLLDVFNEINSEDIPDNSIIREFIGGSCFYEY</sequence>
<dbReference type="STRING" id="1216932.CM240_0954"/>
<dbReference type="SUPFAM" id="SSF55186">
    <property type="entry name" value="ThrRS/AlaRS common domain"/>
    <property type="match status" value="1"/>
</dbReference>
<dbReference type="Gene3D" id="3.30.980.10">
    <property type="entry name" value="Threonyl-trna Synthetase, Chain A, domain 2"/>
    <property type="match status" value="1"/>
</dbReference>
<evidence type="ECO:0000259" key="1">
    <source>
        <dbReference type="SMART" id="SM00382"/>
    </source>
</evidence>
<dbReference type="InterPro" id="IPR003593">
    <property type="entry name" value="AAA+_ATPase"/>
</dbReference>
<dbReference type="SUPFAM" id="SSF52540">
    <property type="entry name" value="P-loop containing nucleoside triphosphate hydrolases"/>
    <property type="match status" value="1"/>
</dbReference>
<dbReference type="EMBL" id="HG917868">
    <property type="protein sequence ID" value="CDM68118.1"/>
    <property type="molecule type" value="Genomic_DNA"/>
</dbReference>
<dbReference type="eggNOG" id="COG0441">
    <property type="taxonomic scope" value="Bacteria"/>
</dbReference>
<gene>
    <name evidence="2" type="ORF">CM240_0954</name>
</gene>
<dbReference type="CDD" id="cd02028">
    <property type="entry name" value="UMPK_like"/>
    <property type="match status" value="1"/>
</dbReference>
<reference evidence="2 3" key="1">
    <citation type="submission" date="2013-11" db="EMBL/GenBank/DDBJ databases">
        <title>Complete genome sequence of Clostridum sp. M2/40.</title>
        <authorList>
            <person name="Wibberg D."/>
            <person name="Puehler A."/>
            <person name="Schlueter A."/>
        </authorList>
    </citation>
    <scope>NUCLEOTIDE SEQUENCE [LARGE SCALE GENOMIC DNA]</scope>
    <source>
        <strain evidence="3">M2/40</strain>
    </source>
</reference>
<keyword evidence="3" id="KW-1185">Reference proteome</keyword>
<evidence type="ECO:0000313" key="3">
    <source>
        <dbReference type="Proteomes" id="UP000019426"/>
    </source>
</evidence>
<dbReference type="PANTHER" id="PTHR10285">
    <property type="entry name" value="URIDINE KINASE"/>
    <property type="match status" value="1"/>
</dbReference>
<dbReference type="eggNOG" id="COG0572">
    <property type="taxonomic scope" value="Bacteria"/>
</dbReference>
<proteinExistence type="predicted"/>
<dbReference type="AlphaFoldDB" id="W6RUV9"/>
<evidence type="ECO:0000313" key="2">
    <source>
        <dbReference type="EMBL" id="CDM68118.1"/>
    </source>
</evidence>
<protein>
    <recommendedName>
        <fullName evidence="1">AAA+ ATPase domain-containing protein</fullName>
    </recommendedName>
</protein>
<name>W6RUV9_9CLOT</name>
<dbReference type="HOGENOM" id="CLU_023775_1_0_9"/>
<dbReference type="RefSeq" id="WP_051483694.1">
    <property type="nucleotide sequence ID" value="NZ_HG917868.1"/>
</dbReference>
<dbReference type="PATRIC" id="fig|1216932.3.peg.941"/>
<feature type="domain" description="AAA+ ATPase" evidence="1">
    <location>
        <begin position="221"/>
        <end position="382"/>
    </location>
</feature>
<dbReference type="GO" id="GO:0005524">
    <property type="term" value="F:ATP binding"/>
    <property type="evidence" value="ECO:0007669"/>
    <property type="project" value="InterPro"/>
</dbReference>
<dbReference type="Gene3D" id="3.40.50.300">
    <property type="entry name" value="P-loop containing nucleotide triphosphate hydrolases"/>
    <property type="match status" value="1"/>
</dbReference>
<organism evidence="2 3">
    <name type="scientific">Clostridium bornimense</name>
    <dbReference type="NCBI Taxonomy" id="1216932"/>
    <lineage>
        <taxon>Bacteria</taxon>
        <taxon>Bacillati</taxon>
        <taxon>Bacillota</taxon>
        <taxon>Clostridia</taxon>
        <taxon>Eubacteriales</taxon>
        <taxon>Clostridiaceae</taxon>
        <taxon>Clostridium</taxon>
    </lineage>
</organism>
<dbReference type="GO" id="GO:0016301">
    <property type="term" value="F:kinase activity"/>
    <property type="evidence" value="ECO:0007669"/>
    <property type="project" value="InterPro"/>
</dbReference>
<dbReference type="InterPro" id="IPR018163">
    <property type="entry name" value="Thr/Ala-tRNA-synth_IIc_edit"/>
</dbReference>
<dbReference type="InterPro" id="IPR027417">
    <property type="entry name" value="P-loop_NTPase"/>
</dbReference>
<dbReference type="SMART" id="SM00382">
    <property type="entry name" value="AAA"/>
    <property type="match status" value="1"/>
</dbReference>
<dbReference type="KEGG" id="clt:CM240_0954"/>
<dbReference type="InterPro" id="IPR006083">
    <property type="entry name" value="PRK/URK"/>
</dbReference>